<gene>
    <name evidence="1" type="ORF">MILVUS5_LOCUS9949</name>
</gene>
<dbReference type="Proteomes" id="UP001177021">
    <property type="component" value="Unassembled WGS sequence"/>
</dbReference>
<protein>
    <submittedName>
        <fullName evidence="1">Uncharacterized protein</fullName>
    </submittedName>
</protein>
<accession>A0ACB0J765</accession>
<name>A0ACB0J765_TRIPR</name>
<sequence>MDPYQNNIRKRNEVKAQARLRRKTFLQERRAKKHKTVHQKSSGNQNQKETQPRLFQFPSQPAITSEMLNKQNHQYQNSLRNINSNSQIYTQPRLFQSTSQPAITSEMLNQKNHHNQNSIRNTISNSQTYTRPRLLQSTWQPKMYTQARLFESTSQPAITSEMLNQKNDHNQNSIRNINSNSQVYTQPNTRQESPYHQRIKTVAGINSLCVNLMSKFGDMNTNVASSSSNLNLPTATSLNTSSTETHVEKESNSDSSEGSSDDSCSSPDEEEPHANYKSMGYSILPEGYYDVGDPLIECEYCGAKMWYQERMNKNRHSANPKYQLCCGNGKVQLPLLKSPPPFLQHLLFGRDSSVSKNFQKHIRAYNTMFAFTSLGAKLDNEFNNSRGPPTIKMHGQSCHRIGSLLPMPGQSPKFAQLYIYDTENEIQNRLHGLRNNNNLDPNIVCKLSEMLYQHNTHTKSFRMVRERLNQGNVNNLKLRLISQRYTDGRIYNQPSVSDVAALIVGDVDTASKRDLVIETQCGKLQRIDEFHASYLAYQYPLIFPYGEDGYRRDVPHSDKGSSKGRKRNWLTIREWFAFRIQSRTEEAQTLLCSRRLYQQFLVDGFTMLESERFNWLRQNQSKLRASKYRSLNETDHRIQTQGSTKGKRVILPASHVGSRRYMDQLYFDGMAICSYVGFPDLFITFTCNPNWPEIQRVLGPINLKAYDRPDIITRVFKMKLDELLSDLTKKNVLGKVLAYIYTIEFQKRGLPHAHILIFLHPSSKFPTPDDIDKIILAEIPSQEHEKELYNLVKNYMIHGPCGVSHESSPCIKNGKCSKYYPKQYQNSTFVDKYGYPVYRRRDNGRTIVKNGVSFSNKDIVPYNPMLLMKYQAHINMEWCNQSWSIKYLFKHINKGYDRITAVIAPTQDKDSTQSGGNIDEIKQYLDCRYVSPNEACWRIFSFPIHGRNPAVERLHFHIPGEQLVYFNDYEHIDDVLLKPSVTESMFTSWMQANKIYPEAKNLTYGQFVSKFVYVRTKRSWKPRKTGYTIGRLIWVPPSTGELFYLRMLLTIVKGPGSYEDIKTVANIQYETFREACFAMGLLEDDRDYIETIKEANEWGPGKYLRKLFIIMLLSCTLNRPDYLWNQTWTLLSDGILNEQRKLVANQDLQLSYEEIQNLSLLEIEKHLQTNRRSLKEYPTMPYPKGYVTGQFGNKLIYEELDYDQAIQQQQFQQLFSSLTDEQRGIFETIMQAVNNQKGGVFFLNGYSGTGKTFMWRTLASAIRSQRHIVLTVASSGIASLLLPGGRTAHSKFRIPIPAFDYSICGIEKGSKIAELLKLTKLIIWDEAPMTHKFCFEALDKTLKDIMSSSTSIFGGKVIVFGGDFRQILPVIPRGSRSDIVHATINASYIWDHCQVLNLTKNMRLHTGSQSSDAAELNEFSQWILNIGDGKISEPNDGYAEIDIPSELLITNFDDPIDAIVKSTYPNLIENYKNEDFLQSRAILASKIEVVDQINEYVLKLIPGEEMEYLSSNSIDRSEAHTNEAFEVLTPEFMSSLTASGLPNHKIKLKVGTPIMLLRNLDQSEGLCNGTRLIVTRLANHVLEAKIIAGKDNGRVVYIPQISIFLNESPWPFKLIRKQFPIIVSYAMTINKAQGQSLDYVGLYLPRPVFSHGQLYVAISRVTRKQGLKILIHDNERQPLNVTTNVVFKEVFQNL</sequence>
<evidence type="ECO:0000313" key="2">
    <source>
        <dbReference type="Proteomes" id="UP001177021"/>
    </source>
</evidence>
<evidence type="ECO:0000313" key="1">
    <source>
        <dbReference type="EMBL" id="CAJ2640020.1"/>
    </source>
</evidence>
<keyword evidence="2" id="KW-1185">Reference proteome</keyword>
<reference evidence="1" key="1">
    <citation type="submission" date="2023-10" db="EMBL/GenBank/DDBJ databases">
        <authorList>
            <person name="Rodriguez Cubillos JULIANA M."/>
            <person name="De Vega J."/>
        </authorList>
    </citation>
    <scope>NUCLEOTIDE SEQUENCE</scope>
</reference>
<organism evidence="1 2">
    <name type="scientific">Trifolium pratense</name>
    <name type="common">Red clover</name>
    <dbReference type="NCBI Taxonomy" id="57577"/>
    <lineage>
        <taxon>Eukaryota</taxon>
        <taxon>Viridiplantae</taxon>
        <taxon>Streptophyta</taxon>
        <taxon>Embryophyta</taxon>
        <taxon>Tracheophyta</taxon>
        <taxon>Spermatophyta</taxon>
        <taxon>Magnoliopsida</taxon>
        <taxon>eudicotyledons</taxon>
        <taxon>Gunneridae</taxon>
        <taxon>Pentapetalae</taxon>
        <taxon>rosids</taxon>
        <taxon>fabids</taxon>
        <taxon>Fabales</taxon>
        <taxon>Fabaceae</taxon>
        <taxon>Papilionoideae</taxon>
        <taxon>50 kb inversion clade</taxon>
        <taxon>NPAAA clade</taxon>
        <taxon>Hologalegina</taxon>
        <taxon>IRL clade</taxon>
        <taxon>Trifolieae</taxon>
        <taxon>Trifolium</taxon>
    </lineage>
</organism>
<proteinExistence type="predicted"/>
<dbReference type="EMBL" id="CASHSV030000024">
    <property type="protein sequence ID" value="CAJ2640020.1"/>
    <property type="molecule type" value="Genomic_DNA"/>
</dbReference>
<comment type="caution">
    <text evidence="1">The sequence shown here is derived from an EMBL/GenBank/DDBJ whole genome shotgun (WGS) entry which is preliminary data.</text>
</comment>